<organism evidence="3">
    <name type="scientific">Arion vulgaris</name>
    <dbReference type="NCBI Taxonomy" id="1028688"/>
    <lineage>
        <taxon>Eukaryota</taxon>
        <taxon>Metazoa</taxon>
        <taxon>Spiralia</taxon>
        <taxon>Lophotrochozoa</taxon>
        <taxon>Mollusca</taxon>
        <taxon>Gastropoda</taxon>
        <taxon>Heterobranchia</taxon>
        <taxon>Euthyneura</taxon>
        <taxon>Panpulmonata</taxon>
        <taxon>Eupulmonata</taxon>
        <taxon>Stylommatophora</taxon>
        <taxon>Helicina</taxon>
        <taxon>Arionoidea</taxon>
        <taxon>Arionidae</taxon>
        <taxon>Arion</taxon>
    </lineage>
</organism>
<dbReference type="EMBL" id="HACG01019432">
    <property type="protein sequence ID" value="CEK66297.1"/>
    <property type="molecule type" value="Transcribed_RNA"/>
</dbReference>
<dbReference type="PANTHER" id="PTHR32026:SF10">
    <property type="entry name" value="METHYLTRANSFERASE-LIKE PROTEIN 24-RELATED"/>
    <property type="match status" value="1"/>
</dbReference>
<dbReference type="InterPro" id="IPR026913">
    <property type="entry name" value="METTL24"/>
</dbReference>
<protein>
    <recommendedName>
        <fullName evidence="2">Methyltransferase domain-containing protein</fullName>
    </recommendedName>
</protein>
<name>A0A0B6ZCW6_9EUPU</name>
<evidence type="ECO:0000313" key="3">
    <source>
        <dbReference type="EMBL" id="CEK66297.1"/>
    </source>
</evidence>
<proteinExistence type="predicted"/>
<dbReference type="PANTHER" id="PTHR32026">
    <property type="entry name" value="METHYLTRANSFERASE-LIKE PROTEIN 24"/>
    <property type="match status" value="1"/>
</dbReference>
<dbReference type="InterPro" id="IPR025714">
    <property type="entry name" value="Methyltranfer_dom"/>
</dbReference>
<keyword evidence="1" id="KW-0812">Transmembrane</keyword>
<evidence type="ECO:0000259" key="2">
    <source>
        <dbReference type="Pfam" id="PF13383"/>
    </source>
</evidence>
<feature type="transmembrane region" description="Helical" evidence="1">
    <location>
        <begin position="21"/>
        <end position="40"/>
    </location>
</feature>
<dbReference type="AlphaFoldDB" id="A0A0B6ZCW6"/>
<dbReference type="Pfam" id="PF13383">
    <property type="entry name" value="Methyltransf_22"/>
    <property type="match status" value="1"/>
</dbReference>
<gene>
    <name evidence="3" type="primary">ORF58085</name>
</gene>
<keyword evidence="1" id="KW-0472">Membrane</keyword>
<sequence length="320" mass="36776">MDVEREDRCSLRMLTSGQIKYGVLFCVVLIVALILLNMRFNAIETLLSSHDTSSNKVEGTNVIPVFSQDDNEETFNKDLGIIRRKGYNNLANRDLDKLSTEELTLTIHSYPDNTDTICRRKLRMGNIGDGGWEICDDFDVRPRLPCIIYSFGINNDFTFDDDAALVYGCQVYSFDPSMTNFADKVIRSNFSTFYKIGLSDKSYIGSNKWKMETFANIKKMMGHQNTIIDVLKIDIESSEWAAVPEMASSGQLKNIRQIMMEYHVTGDSRDYILPRLKAIQAIENAGYKRYYVHKNPACGKRIHGYPIIRTQCYEVYYVKR</sequence>
<reference evidence="3" key="1">
    <citation type="submission" date="2014-12" db="EMBL/GenBank/DDBJ databases">
        <title>Insight into the proteome of Arion vulgaris.</title>
        <authorList>
            <person name="Aradska J."/>
            <person name="Bulat T."/>
            <person name="Smidak R."/>
            <person name="Sarate P."/>
            <person name="Gangsoo J."/>
            <person name="Sialana F."/>
            <person name="Bilban M."/>
            <person name="Lubec G."/>
        </authorList>
    </citation>
    <scope>NUCLEOTIDE SEQUENCE</scope>
    <source>
        <tissue evidence="3">Skin</tissue>
    </source>
</reference>
<keyword evidence="1" id="KW-1133">Transmembrane helix</keyword>
<feature type="domain" description="Methyltransferase" evidence="2">
    <location>
        <begin position="114"/>
        <end position="297"/>
    </location>
</feature>
<accession>A0A0B6ZCW6</accession>
<evidence type="ECO:0000256" key="1">
    <source>
        <dbReference type="SAM" id="Phobius"/>
    </source>
</evidence>